<reference evidence="2" key="1">
    <citation type="submission" date="2016-12" db="EMBL/GenBank/DDBJ databases">
        <title>Draft genome of Streptococcus lactarius CCUG 66490T type strain.</title>
        <authorList>
            <person name="Salva-Serra F."/>
            <person name="Engstrom-Jakobsson H."/>
            <person name="Thorell K."/>
            <person name="Gomila M."/>
            <person name="Gonzales-Siles L."/>
            <person name="Busquets A."/>
            <person name="Jaen-Luchoro D."/>
            <person name="Karlsson R."/>
            <person name="Kristiansson E."/>
            <person name="Moore E."/>
        </authorList>
    </citation>
    <scope>NUCLEOTIDE SEQUENCE</scope>
    <source>
        <strain evidence="2">CCUG 66490</strain>
    </source>
</reference>
<accession>A0A9X1BB87</accession>
<dbReference type="PANTHER" id="PTHR38440:SF1">
    <property type="entry name" value="UPF0398 PROTEIN SPR0331"/>
    <property type="match status" value="1"/>
</dbReference>
<dbReference type="Pfam" id="PF06908">
    <property type="entry name" value="YpsA"/>
    <property type="match status" value="1"/>
</dbReference>
<protein>
    <recommendedName>
        <fullName evidence="1">UPF0398 protein BTU61_07340</fullName>
    </recommendedName>
</protein>
<dbReference type="Gene3D" id="3.40.50.450">
    <property type="match status" value="1"/>
</dbReference>
<dbReference type="PANTHER" id="PTHR38440">
    <property type="entry name" value="UPF0398 PROTEIN YPSA"/>
    <property type="match status" value="1"/>
</dbReference>
<proteinExistence type="inferred from homology"/>
<dbReference type="SUPFAM" id="SSF102405">
    <property type="entry name" value="MCP/YpsA-like"/>
    <property type="match status" value="1"/>
</dbReference>
<evidence type="ECO:0000313" key="2">
    <source>
        <dbReference type="EMBL" id="MBK4780003.1"/>
    </source>
</evidence>
<dbReference type="EMBL" id="CP072329">
    <property type="protein sequence ID" value="QUB39356.1"/>
    <property type="molecule type" value="Genomic_DNA"/>
</dbReference>
<dbReference type="InterPro" id="IPR010697">
    <property type="entry name" value="YspA"/>
</dbReference>
<sequence>MNTILVVGYKNFEVGIFSKQDPRLTIIKKAIERDLKRLFEEGVQWLIFTGNLGFEAWVLEVAIDLKKDYDFKMATIFLFENVGENWNEANREILARFKQVDFVKYAYPHYTNPGQLKEYNQFLVDNADGGYIFYDPENETNLNYLYKMMAEKDPFYVKRLSFDDLNDLAENFYEN</sequence>
<dbReference type="HAMAP" id="MF_01575">
    <property type="entry name" value="UPF0398"/>
    <property type="match status" value="1"/>
</dbReference>
<dbReference type="Proteomes" id="UP001138780">
    <property type="component" value="Unassembled WGS sequence"/>
</dbReference>
<organism evidence="2 5">
    <name type="scientific">Streptococcus lactarius</name>
    <dbReference type="NCBI Taxonomy" id="684066"/>
    <lineage>
        <taxon>Bacteria</taxon>
        <taxon>Bacillati</taxon>
        <taxon>Bacillota</taxon>
        <taxon>Bacilli</taxon>
        <taxon>Lactobacillales</taxon>
        <taxon>Streptococcaceae</taxon>
        <taxon>Streptococcus</taxon>
    </lineage>
</organism>
<dbReference type="AlphaFoldDB" id="A0A9X1BB87"/>
<reference evidence="3 4" key="2">
    <citation type="submission" date="2021-03" db="EMBL/GenBank/DDBJ databases">
        <title>Human Oral Microbial Genomes.</title>
        <authorList>
            <person name="Johnston C.D."/>
            <person name="Chen T."/>
            <person name="Dewhirst F.E."/>
        </authorList>
    </citation>
    <scope>NUCLEOTIDE SEQUENCE [LARGE SCALE GENOMIC DNA]</scope>
    <source>
        <strain evidence="3 4">CCUG 66490</strain>
    </source>
</reference>
<evidence type="ECO:0000313" key="4">
    <source>
        <dbReference type="Proteomes" id="UP000676511"/>
    </source>
</evidence>
<evidence type="ECO:0000313" key="3">
    <source>
        <dbReference type="EMBL" id="QUB39356.1"/>
    </source>
</evidence>
<dbReference type="EMBL" id="MRXX01000009">
    <property type="protein sequence ID" value="MBK4780003.1"/>
    <property type="molecule type" value="Genomic_DNA"/>
</dbReference>
<dbReference type="NCBIfam" id="NF010181">
    <property type="entry name" value="PRK13660.1"/>
    <property type="match status" value="1"/>
</dbReference>
<gene>
    <name evidence="2" type="ORF">BTU61_07340</name>
    <name evidence="3" type="ORF">J4854_02590</name>
</gene>
<evidence type="ECO:0000256" key="1">
    <source>
        <dbReference type="HAMAP-Rule" id="MF_01575"/>
    </source>
</evidence>
<name>A0A9X1BB87_9STRE</name>
<evidence type="ECO:0000313" key="5">
    <source>
        <dbReference type="Proteomes" id="UP001138780"/>
    </source>
</evidence>
<dbReference type="Proteomes" id="UP000676511">
    <property type="component" value="Chromosome"/>
</dbReference>
<dbReference type="PIRSF" id="PIRSF021290">
    <property type="entry name" value="DUF1273"/>
    <property type="match status" value="1"/>
</dbReference>
<comment type="similarity">
    <text evidence="1">Belongs to the UPF0398 family.</text>
</comment>
<dbReference type="RefSeq" id="WP_187538245.1">
    <property type="nucleotide sequence ID" value="NZ_CP072329.1"/>
</dbReference>
<keyword evidence="4" id="KW-1185">Reference proteome</keyword>